<dbReference type="Gene3D" id="3.40.50.740">
    <property type="match status" value="1"/>
</dbReference>
<evidence type="ECO:0000256" key="5">
    <source>
        <dbReference type="ARBA" id="ARBA00023002"/>
    </source>
</evidence>
<dbReference type="EMBL" id="CP002131">
    <property type="protein sequence ID" value="ADL08925.1"/>
    <property type="molecule type" value="Genomic_DNA"/>
</dbReference>
<keyword evidence="7" id="KW-0411">Iron-sulfur</keyword>
<evidence type="ECO:0000256" key="2">
    <source>
        <dbReference type="ARBA" id="ARBA00010312"/>
    </source>
</evidence>
<dbReference type="Gene3D" id="2.20.25.90">
    <property type="entry name" value="ADC-like domains"/>
    <property type="match status" value="1"/>
</dbReference>
<dbReference type="HOGENOM" id="CLU_000422_13_3_9"/>
<keyword evidence="6" id="KW-0408">Iron</keyword>
<accession>D9S146</accession>
<dbReference type="Pfam" id="PF00384">
    <property type="entry name" value="Molybdopterin"/>
    <property type="match status" value="1"/>
</dbReference>
<dbReference type="SMART" id="SM00926">
    <property type="entry name" value="Molybdop_Fe4S4"/>
    <property type="match status" value="1"/>
</dbReference>
<name>D9S146_THEOJ</name>
<dbReference type="STRING" id="555079.Toce_2213"/>
<evidence type="ECO:0000259" key="8">
    <source>
        <dbReference type="PROSITE" id="PS51669"/>
    </source>
</evidence>
<protein>
    <submittedName>
        <fullName evidence="9">Nitrate reductase</fullName>
        <ecNumber evidence="9">1.7.99.4</ecNumber>
    </submittedName>
</protein>
<dbReference type="InterPro" id="IPR006963">
    <property type="entry name" value="Mopterin_OxRdtase_4Fe-4S_dom"/>
</dbReference>
<dbReference type="GO" id="GO:0051536">
    <property type="term" value="F:iron-sulfur cluster binding"/>
    <property type="evidence" value="ECO:0007669"/>
    <property type="project" value="UniProtKB-KW"/>
</dbReference>
<dbReference type="PANTHER" id="PTHR43742:SF6">
    <property type="entry name" value="OXIDOREDUCTASE YYAE-RELATED"/>
    <property type="match status" value="1"/>
</dbReference>
<dbReference type="GO" id="GO:0046872">
    <property type="term" value="F:metal ion binding"/>
    <property type="evidence" value="ECO:0007669"/>
    <property type="project" value="UniProtKB-KW"/>
</dbReference>
<reference evidence="9 10" key="1">
    <citation type="journal article" date="2010" name="Stand. Genomic Sci.">
        <title>Complete genome sequence of Thermosediminibacter oceani type strain (JW/IW-1228P).</title>
        <authorList>
            <person name="Pitluck S."/>
            <person name="Yasawong M."/>
            <person name="Munk C."/>
            <person name="Nolan M."/>
            <person name="Lapidus A."/>
            <person name="Lucas S."/>
            <person name="Glavina Del Rio T."/>
            <person name="Tice H."/>
            <person name="Cheng J.F."/>
            <person name="Bruce D."/>
            <person name="Detter C."/>
            <person name="Tapia R."/>
            <person name="Han C."/>
            <person name="Goodwin L."/>
            <person name="Liolios K."/>
            <person name="Ivanova N."/>
            <person name="Mavromatis K."/>
            <person name="Mikhailova N."/>
            <person name="Pati A."/>
            <person name="Chen A."/>
            <person name="Palaniappan K."/>
            <person name="Land M."/>
            <person name="Hauser L."/>
            <person name="Chang Y.J."/>
            <person name="Jeffries C.D."/>
            <person name="Rohde M."/>
            <person name="Spring S."/>
            <person name="Sikorski J."/>
            <person name="Goker M."/>
            <person name="Woyke T."/>
            <person name="Bristow J."/>
            <person name="Eisen J.A."/>
            <person name="Markowitz V."/>
            <person name="Hugenholtz P."/>
            <person name="Kyrpides N.C."/>
            <person name="Klenk H.P."/>
        </authorList>
    </citation>
    <scope>NUCLEOTIDE SEQUENCE [LARGE SCALE GENOMIC DNA]</scope>
    <source>
        <strain evidence="10">ATCC BAA-1034 / DSM 16646 / JW/IW-1228P</strain>
    </source>
</reference>
<dbReference type="InterPro" id="IPR006655">
    <property type="entry name" value="Mopterin_OxRdtase_prok_CS"/>
</dbReference>
<evidence type="ECO:0000256" key="3">
    <source>
        <dbReference type="ARBA" id="ARBA00022505"/>
    </source>
</evidence>
<dbReference type="PROSITE" id="PS51669">
    <property type="entry name" value="4FE4S_MOW_BIS_MGD"/>
    <property type="match status" value="1"/>
</dbReference>
<dbReference type="eggNOG" id="COG0243">
    <property type="taxonomic scope" value="Bacteria"/>
</dbReference>
<keyword evidence="5 9" id="KW-0560">Oxidoreductase</keyword>
<evidence type="ECO:0000256" key="6">
    <source>
        <dbReference type="ARBA" id="ARBA00023004"/>
    </source>
</evidence>
<gene>
    <name evidence="9" type="ordered locus">Toce_2213</name>
</gene>
<organism evidence="9 10">
    <name type="scientific">Thermosediminibacter oceani (strain ATCC BAA-1034 / DSM 16646 / JW/IW-1228P)</name>
    <dbReference type="NCBI Taxonomy" id="555079"/>
    <lineage>
        <taxon>Bacteria</taxon>
        <taxon>Bacillati</taxon>
        <taxon>Bacillota</taxon>
        <taxon>Clostridia</taxon>
        <taxon>Thermosediminibacterales</taxon>
        <taxon>Thermosediminibacteraceae</taxon>
        <taxon>Thermosediminibacter</taxon>
    </lineage>
</organism>
<evidence type="ECO:0000256" key="4">
    <source>
        <dbReference type="ARBA" id="ARBA00022723"/>
    </source>
</evidence>
<dbReference type="SUPFAM" id="SSF53706">
    <property type="entry name" value="Formate dehydrogenase/DMSO reductase, domains 1-3"/>
    <property type="match status" value="1"/>
</dbReference>
<feature type="domain" description="4Fe-4S Mo/W bis-MGD-type" evidence="8">
    <location>
        <begin position="1"/>
        <end position="59"/>
    </location>
</feature>
<dbReference type="SUPFAM" id="SSF50692">
    <property type="entry name" value="ADC-like"/>
    <property type="match status" value="1"/>
</dbReference>
<dbReference type="Pfam" id="PF04879">
    <property type="entry name" value="Molybdop_Fe4S4"/>
    <property type="match status" value="1"/>
</dbReference>
<dbReference type="Gene3D" id="3.40.228.10">
    <property type="entry name" value="Dimethylsulfoxide Reductase, domain 2"/>
    <property type="match status" value="1"/>
</dbReference>
<sequence>MKVYRTACPRDCIDCCSLLAYVDENGRLTGVKGDPDHPVTRGYLCPKGNSYVELVYHPERLRYPLMKKNGEFKRVTWDEALNFIAARLTEVVDTYGPLAVLHYHYSGSEVTTKHLDTRFFNALGGITRVSGDLCLSAGLVAQIYDFGGLLQNSIEDLPNARGCVLWGRNVKSTNVHSMPFILECRERGGKIAVVNPLTTGMEGMAELVISPKPGTDAALALGACRYLVEWGKIDREFIEKYTYGFEEFRRTLENYPLGRVSEITGVDVDDIVRLALFYAENTPVTTLLGFGLQRYRGGGNAVRAVDALAAVTGNIGKPGAGVSYCIDTYWYVGSFVKGAAPVGTGRLMDLSSMARGILKAQDPPVKIAFITNANPVVNVPDTAMTRKALNNIETVVVIDMFMTDTAKEADVVLPCTTFFEEENVKVSSWSPWIFYCPKVIEPVGEARPDEEIFIELARRIGLEDFPWKSREEFLEYATGAFGKFGVDLSVLREKGHIKNSFVPDVAWQDKKFRTPSGKFEFYSEKALAEGQPPTATYVAPACEDDGYPYHFITPHSRYRIHSQFQVAEYIRKLNPFPKVYISAEEGIRLGLKEGQEVEIYNDMGSIRARVYFERGMRKDTVSLESGWNVESGACPNFLIPSRTTEMGACAALYDVKVGIRAVSP</sequence>
<dbReference type="GO" id="GO:0043546">
    <property type="term" value="F:molybdopterin cofactor binding"/>
    <property type="evidence" value="ECO:0007669"/>
    <property type="project" value="InterPro"/>
</dbReference>
<comment type="cofactor">
    <cofactor evidence="1">
        <name>Mo-bis(molybdopterin guanine dinucleotide)</name>
        <dbReference type="ChEBI" id="CHEBI:60539"/>
    </cofactor>
</comment>
<dbReference type="Pfam" id="PF01568">
    <property type="entry name" value="Molydop_binding"/>
    <property type="match status" value="1"/>
</dbReference>
<dbReference type="Gene3D" id="2.40.40.20">
    <property type="match status" value="1"/>
</dbReference>
<dbReference type="CDD" id="cd02766">
    <property type="entry name" value="MopB_3"/>
    <property type="match status" value="1"/>
</dbReference>
<dbReference type="KEGG" id="toc:Toce_2213"/>
<proteinExistence type="inferred from homology"/>
<dbReference type="InterPro" id="IPR006657">
    <property type="entry name" value="MoPterin_dinucl-bd_dom"/>
</dbReference>
<evidence type="ECO:0000313" key="10">
    <source>
        <dbReference type="Proteomes" id="UP000000272"/>
    </source>
</evidence>
<keyword evidence="3" id="KW-0500">Molybdenum</keyword>
<dbReference type="Gene3D" id="3.30.2070.10">
    <property type="entry name" value="Formate dehydrogenase/DMSO reductase"/>
    <property type="match status" value="1"/>
</dbReference>
<evidence type="ECO:0000256" key="7">
    <source>
        <dbReference type="ARBA" id="ARBA00023014"/>
    </source>
</evidence>
<dbReference type="EC" id="1.7.99.4" evidence="9"/>
<dbReference type="GO" id="GO:0016491">
    <property type="term" value="F:oxidoreductase activity"/>
    <property type="evidence" value="ECO:0007669"/>
    <property type="project" value="UniProtKB-KW"/>
</dbReference>
<keyword evidence="10" id="KW-1185">Reference proteome</keyword>
<dbReference type="AlphaFoldDB" id="D9S146"/>
<dbReference type="InterPro" id="IPR009010">
    <property type="entry name" value="Asp_de-COase-like_dom_sf"/>
</dbReference>
<dbReference type="PANTHER" id="PTHR43742">
    <property type="entry name" value="TRIMETHYLAMINE-N-OXIDE REDUCTASE"/>
    <property type="match status" value="1"/>
</dbReference>
<dbReference type="InterPro" id="IPR006656">
    <property type="entry name" value="Mopterin_OxRdtase"/>
</dbReference>
<dbReference type="InterPro" id="IPR050612">
    <property type="entry name" value="Prok_Mopterin_Oxidored"/>
</dbReference>
<dbReference type="RefSeq" id="WP_013276933.1">
    <property type="nucleotide sequence ID" value="NC_014377.1"/>
</dbReference>
<keyword evidence="4" id="KW-0479">Metal-binding</keyword>
<dbReference type="PROSITE" id="PS00490">
    <property type="entry name" value="MOLYBDOPTERIN_PROK_2"/>
    <property type="match status" value="1"/>
</dbReference>
<dbReference type="OrthoDB" id="219031at2"/>
<dbReference type="Proteomes" id="UP000000272">
    <property type="component" value="Chromosome"/>
</dbReference>
<comment type="similarity">
    <text evidence="2">Belongs to the prokaryotic molybdopterin-containing oxidoreductase family.</text>
</comment>
<evidence type="ECO:0000313" key="9">
    <source>
        <dbReference type="EMBL" id="ADL08925.1"/>
    </source>
</evidence>
<evidence type="ECO:0000256" key="1">
    <source>
        <dbReference type="ARBA" id="ARBA00001942"/>
    </source>
</evidence>